<organism evidence="2">
    <name type="scientific">Nicotiana tabacum</name>
    <name type="common">Common tobacco</name>
    <dbReference type="NCBI Taxonomy" id="4097"/>
    <lineage>
        <taxon>Eukaryota</taxon>
        <taxon>Viridiplantae</taxon>
        <taxon>Streptophyta</taxon>
        <taxon>Embryophyta</taxon>
        <taxon>Tracheophyta</taxon>
        <taxon>Spermatophyta</taxon>
        <taxon>Magnoliopsida</taxon>
        <taxon>eudicotyledons</taxon>
        <taxon>Gunneridae</taxon>
        <taxon>Pentapetalae</taxon>
        <taxon>asterids</taxon>
        <taxon>lamiids</taxon>
        <taxon>Solanales</taxon>
        <taxon>Solanaceae</taxon>
        <taxon>Nicotianoideae</taxon>
        <taxon>Nicotianeae</taxon>
        <taxon>Nicotiana</taxon>
    </lineage>
</organism>
<evidence type="ECO:0000256" key="1">
    <source>
        <dbReference type="SAM" id="Coils"/>
    </source>
</evidence>
<gene>
    <name evidence="2" type="primary">LOC107797125</name>
</gene>
<accession>A0A1S4AFR7</accession>
<evidence type="ECO:0000313" key="2">
    <source>
        <dbReference type="RefSeq" id="XP_016475476.1"/>
    </source>
</evidence>
<name>A0A1S4AFR7_TOBAC</name>
<dbReference type="SUPFAM" id="SSF57997">
    <property type="entry name" value="Tropomyosin"/>
    <property type="match status" value="1"/>
</dbReference>
<dbReference type="Gene3D" id="1.10.287.1490">
    <property type="match status" value="1"/>
</dbReference>
<dbReference type="PaxDb" id="4097-A0A1S4AFR7"/>
<protein>
    <submittedName>
        <fullName evidence="2">Tropomyosin-like</fullName>
    </submittedName>
</protein>
<reference evidence="2" key="1">
    <citation type="submission" date="2025-08" db="UniProtKB">
        <authorList>
            <consortium name="RefSeq"/>
        </authorList>
    </citation>
    <scope>IDENTIFICATION</scope>
</reference>
<proteinExistence type="predicted"/>
<dbReference type="OrthoDB" id="10255522at2759"/>
<dbReference type="AlphaFoldDB" id="A0A1S4AFR7"/>
<dbReference type="KEGG" id="nta:107797125"/>
<feature type="coiled-coil region" evidence="1">
    <location>
        <begin position="62"/>
        <end position="163"/>
    </location>
</feature>
<dbReference type="RefSeq" id="XP_016475476.1">
    <property type="nucleotide sequence ID" value="XM_016619990.1"/>
</dbReference>
<keyword evidence="1" id="KW-0175">Coiled coil</keyword>
<sequence>MYKFLSEQCEGEVKNLRVELDVAQKEHANLVEPVKIFEVSDDELDMVTNSQNPQVQQKVDRVDQLRAKMDEVKTIAEECKGKMDRLTSEKETAREQLALVEAQVREAKEKAEARSQNIEDLQSQLGSAIAERDTLAKELKAAKSEAEIRRADAEEMVAQYKVDVEAA</sequence>